<sequence length="115" mass="13675">MENYQEKARENFYRNRPYGIHIDYARKGFVLFNHYTNCLGKQETGSIEGLPLEKFEDVDAIPLNGKIIKNGNRTTDIYFYTDDSNPYKNMKLDMDALKQYNRFIYPLSLFLDRIL</sequence>
<organism evidence="1 2">
    <name type="scientific">Bacteroides fragilis str. 3976T8</name>
    <dbReference type="NCBI Taxonomy" id="1339314"/>
    <lineage>
        <taxon>Bacteria</taxon>
        <taxon>Pseudomonadati</taxon>
        <taxon>Bacteroidota</taxon>
        <taxon>Bacteroidia</taxon>
        <taxon>Bacteroidales</taxon>
        <taxon>Bacteroidaceae</taxon>
        <taxon>Bacteroides</taxon>
    </lineage>
</organism>
<dbReference type="EMBL" id="JGDS01000050">
    <property type="protein sequence ID" value="EXZ73542.1"/>
    <property type="molecule type" value="Genomic_DNA"/>
</dbReference>
<evidence type="ECO:0000313" key="2">
    <source>
        <dbReference type="Proteomes" id="UP000020938"/>
    </source>
</evidence>
<protein>
    <submittedName>
        <fullName evidence="1">Uncharacterized protein</fullName>
    </submittedName>
</protein>
<dbReference type="AlphaFoldDB" id="A0A016BXW3"/>
<dbReference type="PATRIC" id="fig|1339314.3.peg.2301"/>
<reference evidence="1 2" key="1">
    <citation type="submission" date="2014-02" db="EMBL/GenBank/DDBJ databases">
        <authorList>
            <person name="Sears C."/>
            <person name="Carroll K."/>
            <person name="Sack B.R."/>
            <person name="Qadri F."/>
            <person name="Myers L.L."/>
            <person name="Chung G.-T."/>
            <person name="Escheverria P."/>
            <person name="Fraser C.M."/>
            <person name="Sadzewicz L."/>
            <person name="Shefchek K.A."/>
            <person name="Tallon L."/>
            <person name="Das S.P."/>
            <person name="Daugherty S."/>
            <person name="Mongodin E.F."/>
        </authorList>
    </citation>
    <scope>NUCLEOTIDE SEQUENCE [LARGE SCALE GENOMIC DNA]</scope>
    <source>
        <strain evidence="1 2">3976T8</strain>
    </source>
</reference>
<proteinExistence type="predicted"/>
<accession>A0A016BXW3</accession>
<comment type="caution">
    <text evidence="1">The sequence shown here is derived from an EMBL/GenBank/DDBJ whole genome shotgun (WGS) entry which is preliminary data.</text>
</comment>
<name>A0A016BXW3_BACFG</name>
<dbReference type="RefSeq" id="WP_005776867.1">
    <property type="nucleotide sequence ID" value="NZ_JGDS01000050.1"/>
</dbReference>
<dbReference type="Proteomes" id="UP000020938">
    <property type="component" value="Unassembled WGS sequence"/>
</dbReference>
<evidence type="ECO:0000313" key="1">
    <source>
        <dbReference type="EMBL" id="EXZ73542.1"/>
    </source>
</evidence>
<gene>
    <name evidence="1" type="ORF">M123_2093</name>
</gene>